<dbReference type="Pfam" id="PF00501">
    <property type="entry name" value="AMP-binding"/>
    <property type="match status" value="1"/>
</dbReference>
<evidence type="ECO:0000256" key="1">
    <source>
        <dbReference type="ARBA" id="ARBA00006432"/>
    </source>
</evidence>
<dbReference type="InterPro" id="IPR020845">
    <property type="entry name" value="AMP-binding_CS"/>
</dbReference>
<keyword evidence="3" id="KW-0812">Transmembrane</keyword>
<dbReference type="PROSITE" id="PS00455">
    <property type="entry name" value="AMP_BINDING"/>
    <property type="match status" value="1"/>
</dbReference>
<dbReference type="InterPro" id="IPR050237">
    <property type="entry name" value="ATP-dep_AMP-bd_enzyme"/>
</dbReference>
<dbReference type="Gene3D" id="3.40.50.12780">
    <property type="entry name" value="N-terminal domain of ligase-like"/>
    <property type="match status" value="1"/>
</dbReference>
<dbReference type="PANTHER" id="PTHR43767:SF1">
    <property type="entry name" value="NONRIBOSOMAL PEPTIDE SYNTHASE PES1 (EUROFUNG)-RELATED"/>
    <property type="match status" value="1"/>
</dbReference>
<feature type="domain" description="AMP-binding enzyme C-terminal" evidence="5">
    <location>
        <begin position="431"/>
        <end position="506"/>
    </location>
</feature>
<dbReference type="FunFam" id="3.30.300.30:FF:000008">
    <property type="entry name" value="2,3-dihydroxybenzoate-AMP ligase"/>
    <property type="match status" value="1"/>
</dbReference>
<keyword evidence="3" id="KW-0472">Membrane</keyword>
<dbReference type="CDD" id="cd17631">
    <property type="entry name" value="FACL_FadD13-like"/>
    <property type="match status" value="1"/>
</dbReference>
<protein>
    <submittedName>
        <fullName evidence="6">Long-chain-fatty-acid--CoA ligase</fullName>
        <ecNumber evidence="6">6.2.1.3</ecNumber>
    </submittedName>
</protein>
<dbReference type="NCBIfam" id="NF006182">
    <property type="entry name" value="PRK08316.1"/>
    <property type="match status" value="1"/>
</dbReference>
<gene>
    <name evidence="6" type="ORF">H9895_12045</name>
</gene>
<dbReference type="InterPro" id="IPR025110">
    <property type="entry name" value="AMP-bd_C"/>
</dbReference>
<proteinExistence type="inferred from homology"/>
<dbReference type="InterPro" id="IPR045851">
    <property type="entry name" value="AMP-bd_C_sf"/>
</dbReference>
<dbReference type="Pfam" id="PF13193">
    <property type="entry name" value="AMP-binding_C"/>
    <property type="match status" value="1"/>
</dbReference>
<dbReference type="EC" id="6.2.1.3" evidence="6"/>
<dbReference type="InterPro" id="IPR042099">
    <property type="entry name" value="ANL_N_sf"/>
</dbReference>
<dbReference type="AlphaFoldDB" id="A0A9D1PNJ0"/>
<evidence type="ECO:0000259" key="4">
    <source>
        <dbReference type="Pfam" id="PF00501"/>
    </source>
</evidence>
<dbReference type="GO" id="GO:0004467">
    <property type="term" value="F:long-chain fatty acid-CoA ligase activity"/>
    <property type="evidence" value="ECO:0007669"/>
    <property type="project" value="UniProtKB-EC"/>
</dbReference>
<dbReference type="SUPFAM" id="SSF56801">
    <property type="entry name" value="Acetyl-CoA synthetase-like"/>
    <property type="match status" value="1"/>
</dbReference>
<dbReference type="Proteomes" id="UP000823937">
    <property type="component" value="Unassembled WGS sequence"/>
</dbReference>
<comment type="similarity">
    <text evidence="1">Belongs to the ATP-dependent AMP-binding enzyme family.</text>
</comment>
<evidence type="ECO:0000256" key="3">
    <source>
        <dbReference type="SAM" id="Phobius"/>
    </source>
</evidence>
<name>A0A9D1PNJ0_9BACI</name>
<reference evidence="6" key="1">
    <citation type="journal article" date="2021" name="PeerJ">
        <title>Extensive microbial diversity within the chicken gut microbiome revealed by metagenomics and culture.</title>
        <authorList>
            <person name="Gilroy R."/>
            <person name="Ravi A."/>
            <person name="Getino M."/>
            <person name="Pursley I."/>
            <person name="Horton D.L."/>
            <person name="Alikhan N.F."/>
            <person name="Baker D."/>
            <person name="Gharbi K."/>
            <person name="Hall N."/>
            <person name="Watson M."/>
            <person name="Adriaenssens E.M."/>
            <person name="Foster-Nyarko E."/>
            <person name="Jarju S."/>
            <person name="Secka A."/>
            <person name="Antonio M."/>
            <person name="Oren A."/>
            <person name="Chaudhuri R.R."/>
            <person name="La Ragione R."/>
            <person name="Hildebrand F."/>
            <person name="Pallen M.J."/>
        </authorList>
    </citation>
    <scope>NUCLEOTIDE SEQUENCE</scope>
    <source>
        <strain evidence="6">CHK169-2315</strain>
    </source>
</reference>
<reference evidence="6" key="2">
    <citation type="submission" date="2021-04" db="EMBL/GenBank/DDBJ databases">
        <authorList>
            <person name="Gilroy R."/>
        </authorList>
    </citation>
    <scope>NUCLEOTIDE SEQUENCE</scope>
    <source>
        <strain evidence="6">CHK169-2315</strain>
    </source>
</reference>
<evidence type="ECO:0000256" key="2">
    <source>
        <dbReference type="ARBA" id="ARBA00022598"/>
    </source>
</evidence>
<sequence length="517" mass="58390">MDKQIQRTRRNTLGDLLTRTVARYPKKRAFLYKDRDITYEELDMLVNQTANGLWHDGVKKGDRLAVLSKNNLDFVIVTFALARIGAVMVPMNYMLKEKDIAYILKDAEVIGMFAESEFITVLDDASEGLEIRHRFVIESLETPESDVWILLDALQKSQPIDHVEETILDDDLAHVLYTSGTESDPKGVMLSHKSIIHEYVSCVIDGYIDVDDIFVHALPFYHSAQLHVFLGPSIYIGATGIILDVASPEKMMETIERYGANQLFAPPTVWIAMLRHPKFDAFNLTTLEKCYYGAAIMPREVLKELTDRLPNAKFWNFYGQTEVAPLATALQPEDQLRKLGSAGKPALHVETKIVDDDGLEVARGEIGEIVHRTPHAMIGYLNNPDKTSEAFQNGWFHSGDLGVMDEEGYITIVDRKKDMINTGGINVASREVEEVIYEMEEVAEVAVIGVQDDYWIEAIAAVIVQKDGQIIKEEAVMEFCKAVLPSFKVPKQIHYVEQLPKNPSGKVLKKDLRDKFQ</sequence>
<feature type="domain" description="AMP-dependent synthetase/ligase" evidence="4">
    <location>
        <begin position="18"/>
        <end position="381"/>
    </location>
</feature>
<evidence type="ECO:0000313" key="6">
    <source>
        <dbReference type="EMBL" id="HIV75798.1"/>
    </source>
</evidence>
<dbReference type="EMBL" id="DXHX01000170">
    <property type="protein sequence ID" value="HIV75798.1"/>
    <property type="molecule type" value="Genomic_DNA"/>
</dbReference>
<comment type="caution">
    <text evidence="6">The sequence shown here is derived from an EMBL/GenBank/DDBJ whole genome shotgun (WGS) entry which is preliminary data.</text>
</comment>
<accession>A0A9D1PNJ0</accession>
<keyword evidence="2 6" id="KW-0436">Ligase</keyword>
<evidence type="ECO:0000259" key="5">
    <source>
        <dbReference type="Pfam" id="PF13193"/>
    </source>
</evidence>
<dbReference type="InterPro" id="IPR000873">
    <property type="entry name" value="AMP-dep_synth/lig_dom"/>
</dbReference>
<organism evidence="6 7">
    <name type="scientific">Candidatus Pseudogracilibacillus intestinigallinarum</name>
    <dbReference type="NCBI Taxonomy" id="2838742"/>
    <lineage>
        <taxon>Bacteria</taxon>
        <taxon>Bacillati</taxon>
        <taxon>Bacillota</taxon>
        <taxon>Bacilli</taxon>
        <taxon>Bacillales</taxon>
        <taxon>Bacillaceae</taxon>
        <taxon>Pseudogracilibacillus</taxon>
    </lineage>
</organism>
<dbReference type="NCBIfam" id="NF004837">
    <property type="entry name" value="PRK06187.1"/>
    <property type="match status" value="1"/>
</dbReference>
<evidence type="ECO:0000313" key="7">
    <source>
        <dbReference type="Proteomes" id="UP000823937"/>
    </source>
</evidence>
<dbReference type="PANTHER" id="PTHR43767">
    <property type="entry name" value="LONG-CHAIN-FATTY-ACID--COA LIGASE"/>
    <property type="match status" value="1"/>
</dbReference>
<keyword evidence="3" id="KW-1133">Transmembrane helix</keyword>
<feature type="transmembrane region" description="Helical" evidence="3">
    <location>
        <begin position="72"/>
        <end position="95"/>
    </location>
</feature>
<dbReference type="Gene3D" id="3.30.300.30">
    <property type="match status" value="1"/>
</dbReference>